<dbReference type="OrthoDB" id="2987348at2"/>
<dbReference type="InterPro" id="IPR000073">
    <property type="entry name" value="AB_hydrolase_1"/>
</dbReference>
<reference evidence="2 3" key="1">
    <citation type="journal article" date="2012" name="J. Bacteriol.">
        <title>Genome sequence of the human- and animal-pathogenic strain Nocardia cyriacigeorgica GUH-2.</title>
        <authorList>
            <person name="Zoropogui A."/>
            <person name="Pujic P."/>
            <person name="Normand P."/>
            <person name="Barbe V."/>
            <person name="Beaman B."/>
            <person name="Beaman L."/>
            <person name="Boiron P."/>
            <person name="Colinon C."/>
            <person name="Deredjian A."/>
            <person name="Graindorge A."/>
            <person name="Mangenot S."/>
            <person name="Nazaret S."/>
            <person name="Neto M."/>
            <person name="Petit S."/>
            <person name="Roche D."/>
            <person name="Vallenet D."/>
            <person name="Rodriguez-Nava V."/>
            <person name="Richard Y."/>
            <person name="Cournoyer B."/>
            <person name="Blaha D."/>
        </authorList>
    </citation>
    <scope>NUCLEOTIDE SEQUENCE [LARGE SCALE GENOMIC DNA]</scope>
    <source>
        <strain evidence="2 3">GUH-2</strain>
    </source>
</reference>
<protein>
    <submittedName>
        <fullName evidence="2">Putative metal-dependent epoxide hydrolase</fullName>
    </submittedName>
</protein>
<evidence type="ECO:0000313" key="2">
    <source>
        <dbReference type="EMBL" id="CCF65326.1"/>
    </source>
</evidence>
<dbReference type="Pfam" id="PF00561">
    <property type="entry name" value="Abhydrolase_1"/>
    <property type="match status" value="1"/>
</dbReference>
<dbReference type="eggNOG" id="COG0596">
    <property type="taxonomic scope" value="Bacteria"/>
</dbReference>
<dbReference type="eggNOG" id="COG3687">
    <property type="taxonomic scope" value="Bacteria"/>
</dbReference>
<name>H6QYS3_NOCCG</name>
<dbReference type="KEGG" id="ncy:NOCYR_4571"/>
<dbReference type="AlphaFoldDB" id="H6QYS3"/>
<proteinExistence type="predicted"/>
<dbReference type="EMBL" id="FO082843">
    <property type="protein sequence ID" value="CCF65326.1"/>
    <property type="molecule type" value="Genomic_DNA"/>
</dbReference>
<dbReference type="InterPro" id="IPR016516">
    <property type="entry name" value="UCP07580"/>
</dbReference>
<dbReference type="Gene3D" id="3.40.50.1820">
    <property type="entry name" value="alpha/beta hydrolase"/>
    <property type="match status" value="1"/>
</dbReference>
<keyword evidence="3" id="KW-1185">Reference proteome</keyword>
<dbReference type="PANTHER" id="PTHR39456:SF1">
    <property type="entry name" value="METAL-DEPENDENT HYDROLASE"/>
    <property type="match status" value="1"/>
</dbReference>
<organism evidence="2 3">
    <name type="scientific">Nocardia cyriacigeorgica (strain GUH-2)</name>
    <dbReference type="NCBI Taxonomy" id="1127134"/>
    <lineage>
        <taxon>Bacteria</taxon>
        <taxon>Bacillati</taxon>
        <taxon>Actinomycetota</taxon>
        <taxon>Actinomycetes</taxon>
        <taxon>Mycobacteriales</taxon>
        <taxon>Nocardiaceae</taxon>
        <taxon>Nocardia</taxon>
    </lineage>
</organism>
<dbReference type="SUPFAM" id="SSF53474">
    <property type="entry name" value="alpha/beta-Hydrolases"/>
    <property type="match status" value="1"/>
</dbReference>
<dbReference type="InterPro" id="IPR000639">
    <property type="entry name" value="Epox_hydrolase-like"/>
</dbReference>
<evidence type="ECO:0000259" key="1">
    <source>
        <dbReference type="Pfam" id="PF00561"/>
    </source>
</evidence>
<dbReference type="HOGENOM" id="CLU_583730_0_0_11"/>
<dbReference type="PRINTS" id="PR00412">
    <property type="entry name" value="EPOXHYDRLASE"/>
</dbReference>
<gene>
    <name evidence="2" type="ordered locus">NOCYR_4571</name>
</gene>
<dbReference type="RefSeq" id="WP_014352777.1">
    <property type="nucleotide sequence ID" value="NC_016887.1"/>
</dbReference>
<accession>H6QYS3</accession>
<keyword evidence="2" id="KW-0378">Hydrolase</keyword>
<dbReference type="InterPro" id="IPR029058">
    <property type="entry name" value="AB_hydrolase_fold"/>
</dbReference>
<dbReference type="PANTHER" id="PTHR39456">
    <property type="entry name" value="METAL-DEPENDENT HYDROLASE"/>
    <property type="match status" value="1"/>
</dbReference>
<dbReference type="GO" id="GO:0016787">
    <property type="term" value="F:hydrolase activity"/>
    <property type="evidence" value="ECO:0007669"/>
    <property type="project" value="UniProtKB-KW"/>
</dbReference>
<dbReference type="STRING" id="1127134.NOCYR_4571"/>
<evidence type="ECO:0000313" key="3">
    <source>
        <dbReference type="Proteomes" id="UP000008190"/>
    </source>
</evidence>
<sequence length="468" mass="52530">MSDPIIRRFGFDAVEIEALTWGDPGDPAAILVHGFPDSAWTWDVVGPALAAEGRYVVAPFTRGYAPSSLARDDDYSLGSLVADIVDLHGAIGADSRTILVGHDWGGAIASATSSSHPELFDRVVLIAIPPLPTIVNLFRPARLPANLPTLLRQAPRSWYMTVVSTPWLSERIGRRLVTTLWRLWAPGADVGEYQRRGLEALGSRKRLRAAFSYYRAVWNPWYRRTRAHRKEQRFAFDSPRNPTLFLQGAADTCGLERTGARALEDLPPGSRRVVVPGAGHFAHLEARYLLGKLLGPRTFRNPRRTEQHLINRLAITAALENFTAFLGHFVLNCSWDRYGADPDMTAIFRWHGAEEMEHRTVAHDVAEYFDPRYWRRVQTMLVVFPLTVWISSRFVWYLVKNDPNAPRSRLRVLYEVIRAGRLGLLPTARTVFGSAFDYLKPGFRPDATGSMAQALSFLATVETRAKAA</sequence>
<dbReference type="Pfam" id="PF10118">
    <property type="entry name" value="Metal_hydrol"/>
    <property type="match status" value="1"/>
</dbReference>
<feature type="domain" description="AB hydrolase-1" evidence="1">
    <location>
        <begin position="30"/>
        <end position="285"/>
    </location>
</feature>
<dbReference type="Proteomes" id="UP000008190">
    <property type="component" value="Chromosome"/>
</dbReference>